<dbReference type="SMART" id="SM01403">
    <property type="entry name" value="Ribosomal_S10"/>
    <property type="match status" value="1"/>
</dbReference>
<gene>
    <name evidence="5" type="primary">rps10</name>
</gene>
<organism evidence="5">
    <name type="scientific">Chaetosphaeridium globosum</name>
    <name type="common">Charophycean green alga</name>
    <name type="synonym">Herposteiron globosum</name>
    <dbReference type="NCBI Taxonomy" id="96477"/>
    <lineage>
        <taxon>Eukaryota</taxon>
        <taxon>Viridiplantae</taxon>
        <taxon>Streptophyta</taxon>
        <taxon>Coleochaetophyceae</taxon>
        <taxon>Coleochaetales</taxon>
        <taxon>Chaetosphaeridiaceae</taxon>
        <taxon>Chaetosphaeridium</taxon>
    </lineage>
</organism>
<dbReference type="Gene3D" id="3.30.70.600">
    <property type="entry name" value="Ribosomal protein S10 domain"/>
    <property type="match status" value="1"/>
</dbReference>
<dbReference type="AlphaFoldDB" id="Q8M1F7"/>
<keyword evidence="2 5" id="KW-0689">Ribosomal protein</keyword>
<dbReference type="RefSeq" id="NP_689364.1">
    <property type="nucleotide sequence ID" value="NC_004118.1"/>
</dbReference>
<dbReference type="GO" id="GO:0003735">
    <property type="term" value="F:structural constituent of ribosome"/>
    <property type="evidence" value="ECO:0007669"/>
    <property type="project" value="InterPro"/>
</dbReference>
<evidence type="ECO:0000256" key="2">
    <source>
        <dbReference type="ARBA" id="ARBA00022980"/>
    </source>
</evidence>
<dbReference type="PANTHER" id="PTHR11700">
    <property type="entry name" value="30S RIBOSOMAL PROTEIN S10 FAMILY MEMBER"/>
    <property type="match status" value="1"/>
</dbReference>
<comment type="similarity">
    <text evidence="1">Belongs to the universal ribosomal protein uS10 family.</text>
</comment>
<dbReference type="InterPro" id="IPR036838">
    <property type="entry name" value="Ribosomal_uS10_dom_sf"/>
</dbReference>
<protein>
    <submittedName>
        <fullName evidence="5">Ribosomal protein S10</fullName>
    </submittedName>
</protein>
<proteinExistence type="inferred from homology"/>
<evidence type="ECO:0000256" key="1">
    <source>
        <dbReference type="ARBA" id="ARBA00007102"/>
    </source>
</evidence>
<sequence>MRAKIFICIKSVQKLLSKRSIGLPKKYTLYTLIRSPHIDKKSREQFAMKIHRTLLVFESDITTLRDHFESLKYYALLGVQIRITFVYKIRL</sequence>
<dbReference type="GeneID" id="860614"/>
<dbReference type="InterPro" id="IPR027486">
    <property type="entry name" value="Ribosomal_uS10_dom"/>
</dbReference>
<dbReference type="EMBL" id="AF494279">
    <property type="protein sequence ID" value="AAM96618.1"/>
    <property type="molecule type" value="Genomic_DNA"/>
</dbReference>
<evidence type="ECO:0000313" key="5">
    <source>
        <dbReference type="EMBL" id="AAM96618.1"/>
    </source>
</evidence>
<evidence type="ECO:0000259" key="4">
    <source>
        <dbReference type="SMART" id="SM01403"/>
    </source>
</evidence>
<dbReference type="GO" id="GO:0006412">
    <property type="term" value="P:translation"/>
    <property type="evidence" value="ECO:0007669"/>
    <property type="project" value="InterPro"/>
</dbReference>
<dbReference type="PRINTS" id="PR00971">
    <property type="entry name" value="RIBOSOMALS10"/>
</dbReference>
<reference evidence="5" key="1">
    <citation type="journal article" date="2002" name="Proc. Natl. Acad. Sci. U.S.A.">
        <title>The chloroplast and mitochondrial genome sequences of the charophyte Chaetosphaeridium globosum: insights into the timing of the events that restructured organelle DNAs within the green algal lineage that led to land plants.</title>
        <authorList>
            <person name="Turmel M."/>
            <person name="Otis C."/>
            <person name="Lemieux C."/>
        </authorList>
    </citation>
    <scope>NUCLEOTIDE SEQUENCE</scope>
</reference>
<feature type="domain" description="Small ribosomal subunit protein uS10" evidence="4">
    <location>
        <begin position="6"/>
        <end position="84"/>
    </location>
</feature>
<dbReference type="SUPFAM" id="SSF54999">
    <property type="entry name" value="Ribosomal protein S10"/>
    <property type="match status" value="1"/>
</dbReference>
<keyword evidence="5" id="KW-0496">Mitochondrion</keyword>
<accession>Q8M1F7</accession>
<geneLocation type="mitochondrion" evidence="5"/>
<evidence type="ECO:0000256" key="3">
    <source>
        <dbReference type="ARBA" id="ARBA00023274"/>
    </source>
</evidence>
<dbReference type="GO" id="GO:1990904">
    <property type="term" value="C:ribonucleoprotein complex"/>
    <property type="evidence" value="ECO:0007669"/>
    <property type="project" value="UniProtKB-KW"/>
</dbReference>
<name>Q8M1F7_CHAGL</name>
<dbReference type="GO" id="GO:0005840">
    <property type="term" value="C:ribosome"/>
    <property type="evidence" value="ECO:0007669"/>
    <property type="project" value="UniProtKB-KW"/>
</dbReference>
<dbReference type="InterPro" id="IPR001848">
    <property type="entry name" value="Ribosomal_uS10"/>
</dbReference>
<keyword evidence="3" id="KW-0687">Ribonucleoprotein</keyword>
<dbReference type="Pfam" id="PF00338">
    <property type="entry name" value="Ribosomal_S10"/>
    <property type="match status" value="1"/>
</dbReference>